<name>A0A1Q9C7F6_SYMMI</name>
<evidence type="ECO:0000259" key="3">
    <source>
        <dbReference type="PROSITE" id="PS50222"/>
    </source>
</evidence>
<evidence type="ECO:0000313" key="4">
    <source>
        <dbReference type="EMBL" id="OLP78850.1"/>
    </source>
</evidence>
<evidence type="ECO:0000313" key="5">
    <source>
        <dbReference type="Proteomes" id="UP000186817"/>
    </source>
</evidence>
<evidence type="ECO:0000256" key="2">
    <source>
        <dbReference type="SAM" id="MobiDB-lite"/>
    </source>
</evidence>
<dbReference type="InterPro" id="IPR011992">
    <property type="entry name" value="EF-hand-dom_pair"/>
</dbReference>
<dbReference type="AlphaFoldDB" id="A0A1Q9C7F6"/>
<dbReference type="PROSITE" id="PS00018">
    <property type="entry name" value="EF_HAND_1"/>
    <property type="match status" value="1"/>
</dbReference>
<dbReference type="GO" id="GO:0005509">
    <property type="term" value="F:calcium ion binding"/>
    <property type="evidence" value="ECO:0007669"/>
    <property type="project" value="InterPro"/>
</dbReference>
<dbReference type="InterPro" id="IPR002048">
    <property type="entry name" value="EF_hand_dom"/>
</dbReference>
<accession>A0A1Q9C7F6</accession>
<dbReference type="PROSITE" id="PS50222">
    <property type="entry name" value="EF_HAND_2"/>
    <property type="match status" value="1"/>
</dbReference>
<dbReference type="OrthoDB" id="418124at2759"/>
<keyword evidence="5" id="KW-1185">Reference proteome</keyword>
<dbReference type="Gene3D" id="1.10.238.10">
    <property type="entry name" value="EF-hand"/>
    <property type="match status" value="1"/>
</dbReference>
<sequence length="691" mass="76364">MERKLTCSYGSISFVRHSEDIRETKRSFLFSHRCCLETSLLAPCTRHAVPFGNAAASLMAHVTNISLDIEPAGTGLAWRRRMLHGSPAASAMGTGGRKGWHRKQLQRASGDSWDMYKSSSEPSLRRGESGILPGLSQLSPKLAHANSRCRLSSSGSSSTLELELAHPEDSGLPDENAGKEQGPDQGRGSADPGHDVRPDASIDPVQADEMATPRTQWQNALQRAMQEADVRLLFRLDLPLMVKAVADGEITSLSEPSPPRWQQLKAAARCLQQELQETGAKRGQIESLQVIGNLYAFLEEQKCAQGFDALCKSFDFLFGGLEQAQKVLDVNRTGIMTTMEFAMAMSLVGLDLALISGLDEREMFLTVDESNDGSIRIQEFLQFCSTKPTEPEQSKKADRSKRKPSPNKAKVKKRLSTTAVIESAGMKVLQERTSKGVRLQALVVPKPPSSGPEASNAGMHVALDELDEEEIDESIRRLAKEEVQRAQAKWTCVAKWLSAVLGAAFLLDPDQDRAKTWEDERQQAVEAVDEMPIVPLATAVPAVRAGQAKDSSIDNGEQQVHNQDLDAMKEAGRQLENSLNSFFLSEANVDDNEVSVMDKTGTRKFFEDLLLSDYGWQKELRMIILDRLYEDTLEMQKEQGGSSKGLTFRSLKVVLHRMLRDHAETWMDGLRQSMDRIAKKASKARAGKGGR</sequence>
<protein>
    <recommendedName>
        <fullName evidence="3">EF-hand domain-containing protein</fullName>
    </recommendedName>
</protein>
<feature type="region of interest" description="Disordered" evidence="2">
    <location>
        <begin position="386"/>
        <end position="412"/>
    </location>
</feature>
<organism evidence="4 5">
    <name type="scientific">Symbiodinium microadriaticum</name>
    <name type="common">Dinoflagellate</name>
    <name type="synonym">Zooxanthella microadriatica</name>
    <dbReference type="NCBI Taxonomy" id="2951"/>
    <lineage>
        <taxon>Eukaryota</taxon>
        <taxon>Sar</taxon>
        <taxon>Alveolata</taxon>
        <taxon>Dinophyceae</taxon>
        <taxon>Suessiales</taxon>
        <taxon>Symbiodiniaceae</taxon>
        <taxon>Symbiodinium</taxon>
    </lineage>
</organism>
<feature type="domain" description="EF-hand" evidence="3">
    <location>
        <begin position="361"/>
        <end position="390"/>
    </location>
</feature>
<proteinExistence type="predicted"/>
<dbReference type="InterPro" id="IPR018247">
    <property type="entry name" value="EF_Hand_1_Ca_BS"/>
</dbReference>
<feature type="compositionally biased region" description="Low complexity" evidence="2">
    <location>
        <begin position="151"/>
        <end position="162"/>
    </location>
</feature>
<gene>
    <name evidence="4" type="ORF">AK812_SmicGene40929</name>
</gene>
<keyword evidence="1" id="KW-0106">Calcium</keyword>
<feature type="compositionally biased region" description="Basic residues" evidence="2">
    <location>
        <begin position="398"/>
        <end position="412"/>
    </location>
</feature>
<dbReference type="Proteomes" id="UP000186817">
    <property type="component" value="Unassembled WGS sequence"/>
</dbReference>
<dbReference type="SUPFAM" id="SSF47473">
    <property type="entry name" value="EF-hand"/>
    <property type="match status" value="1"/>
</dbReference>
<evidence type="ECO:0000256" key="1">
    <source>
        <dbReference type="ARBA" id="ARBA00022837"/>
    </source>
</evidence>
<comment type="caution">
    <text evidence="4">The sequence shown here is derived from an EMBL/GenBank/DDBJ whole genome shotgun (WGS) entry which is preliminary data.</text>
</comment>
<reference evidence="4 5" key="1">
    <citation type="submission" date="2016-02" db="EMBL/GenBank/DDBJ databases">
        <title>Genome analysis of coral dinoflagellate symbionts highlights evolutionary adaptations to a symbiotic lifestyle.</title>
        <authorList>
            <person name="Aranda M."/>
            <person name="Li Y."/>
            <person name="Liew Y.J."/>
            <person name="Baumgarten S."/>
            <person name="Simakov O."/>
            <person name="Wilson M."/>
            <person name="Piel J."/>
            <person name="Ashoor H."/>
            <person name="Bougouffa S."/>
            <person name="Bajic V.B."/>
            <person name="Ryu T."/>
            <person name="Ravasi T."/>
            <person name="Bayer T."/>
            <person name="Micklem G."/>
            <person name="Kim H."/>
            <person name="Bhak J."/>
            <person name="Lajeunesse T.C."/>
            <person name="Voolstra C.R."/>
        </authorList>
    </citation>
    <scope>NUCLEOTIDE SEQUENCE [LARGE SCALE GENOMIC DNA]</scope>
    <source>
        <strain evidence="4 5">CCMP2467</strain>
    </source>
</reference>
<feature type="region of interest" description="Disordered" evidence="2">
    <location>
        <begin position="87"/>
        <end position="201"/>
    </location>
</feature>
<dbReference type="EMBL" id="LSRX01001554">
    <property type="protein sequence ID" value="OLP78850.1"/>
    <property type="molecule type" value="Genomic_DNA"/>
</dbReference>